<evidence type="ECO:0000256" key="4">
    <source>
        <dbReference type="ARBA" id="ARBA00022747"/>
    </source>
</evidence>
<evidence type="ECO:0000256" key="1">
    <source>
        <dbReference type="ARBA" id="ARBA00022603"/>
    </source>
</evidence>
<dbReference type="RefSeq" id="WP_180136024.1">
    <property type="nucleotide sequence ID" value="NZ_JABMKT010000016.1"/>
</dbReference>
<keyword evidence="4" id="KW-0680">Restriction system</keyword>
<dbReference type="EMBL" id="JABMKT010000016">
    <property type="protein sequence ID" value="NYV27930.1"/>
    <property type="molecule type" value="Genomic_DNA"/>
</dbReference>
<dbReference type="NCBIfam" id="TIGR00675">
    <property type="entry name" value="dcm"/>
    <property type="match status" value="1"/>
</dbReference>
<dbReference type="AlphaFoldDB" id="A0A7Z0PGP9"/>
<dbReference type="InterPro" id="IPR018117">
    <property type="entry name" value="C5_DNA_meth_AS"/>
</dbReference>
<dbReference type="SUPFAM" id="SSF53335">
    <property type="entry name" value="S-adenosyl-L-methionine-dependent methyltransferases"/>
    <property type="match status" value="1"/>
</dbReference>
<evidence type="ECO:0000313" key="9">
    <source>
        <dbReference type="Proteomes" id="UP000526184"/>
    </source>
</evidence>
<comment type="caution">
    <text evidence="8">The sequence shown here is derived from an EMBL/GenBank/DDBJ whole genome shotgun (WGS) entry which is preliminary data.</text>
</comment>
<keyword evidence="9" id="KW-1185">Reference proteome</keyword>
<dbReference type="PROSITE" id="PS00095">
    <property type="entry name" value="C5_MTASE_2"/>
    <property type="match status" value="1"/>
</dbReference>
<evidence type="ECO:0000256" key="7">
    <source>
        <dbReference type="RuleBase" id="RU000417"/>
    </source>
</evidence>
<feature type="active site" evidence="5">
    <location>
        <position position="116"/>
    </location>
</feature>
<dbReference type="InterPro" id="IPR031303">
    <property type="entry name" value="C5_meth_CS"/>
</dbReference>
<dbReference type="GO" id="GO:0032259">
    <property type="term" value="P:methylation"/>
    <property type="evidence" value="ECO:0007669"/>
    <property type="project" value="UniProtKB-KW"/>
</dbReference>
<accession>A0A7Z0PGP9</accession>
<dbReference type="GO" id="GO:0003886">
    <property type="term" value="F:DNA (cytosine-5-)-methyltransferase activity"/>
    <property type="evidence" value="ECO:0007669"/>
    <property type="project" value="UniProtKB-EC"/>
</dbReference>
<dbReference type="Proteomes" id="UP000526184">
    <property type="component" value="Unassembled WGS sequence"/>
</dbReference>
<dbReference type="InterPro" id="IPR050750">
    <property type="entry name" value="C5-MTase"/>
</dbReference>
<proteinExistence type="inferred from homology"/>
<reference evidence="8 9" key="1">
    <citation type="submission" date="2020-05" db="EMBL/GenBank/DDBJ databases">
        <title>Streptobacillus felis strain LHL191014123.</title>
        <authorList>
            <person name="Fawzy A."/>
            <person name="Rau J."/>
            <person name="Risse K."/>
            <person name="Schauerte N."/>
            <person name="Geiger C."/>
            <person name="Blom J."/>
            <person name="Imirzalioglu C."/>
            <person name="Falgenhauer J."/>
            <person name="Bach A."/>
            <person name="Herden C."/>
            <person name="Eisenberg T."/>
        </authorList>
    </citation>
    <scope>NUCLEOTIDE SEQUENCE [LARGE SCALE GENOMIC DNA]</scope>
    <source>
        <strain evidence="8 9">LHL191014123</strain>
    </source>
</reference>
<dbReference type="PROSITE" id="PS51679">
    <property type="entry name" value="SAM_MT_C5"/>
    <property type="match status" value="1"/>
</dbReference>
<dbReference type="PROSITE" id="PS00094">
    <property type="entry name" value="C5_MTASE_1"/>
    <property type="match status" value="1"/>
</dbReference>
<comment type="catalytic activity">
    <reaction evidence="7">
        <text>a 2'-deoxycytidine in DNA + S-adenosyl-L-methionine = a 5-methyl-2'-deoxycytidine in DNA + S-adenosyl-L-homocysteine + H(+)</text>
        <dbReference type="Rhea" id="RHEA:13681"/>
        <dbReference type="Rhea" id="RHEA-COMP:11369"/>
        <dbReference type="Rhea" id="RHEA-COMP:11370"/>
        <dbReference type="ChEBI" id="CHEBI:15378"/>
        <dbReference type="ChEBI" id="CHEBI:57856"/>
        <dbReference type="ChEBI" id="CHEBI:59789"/>
        <dbReference type="ChEBI" id="CHEBI:85452"/>
        <dbReference type="ChEBI" id="CHEBI:85454"/>
        <dbReference type="EC" id="2.1.1.37"/>
    </reaction>
</comment>
<dbReference type="PANTHER" id="PTHR46098">
    <property type="entry name" value="TRNA (CYTOSINE(38)-C(5))-METHYLTRANSFERASE"/>
    <property type="match status" value="1"/>
</dbReference>
<keyword evidence="3 5" id="KW-0949">S-adenosyl-L-methionine</keyword>
<name>A0A7Z0PGP9_9FUSO</name>
<keyword evidence="2 5" id="KW-0808">Transferase</keyword>
<dbReference type="InterPro" id="IPR029063">
    <property type="entry name" value="SAM-dependent_MTases_sf"/>
</dbReference>
<gene>
    <name evidence="8" type="primary">dcm</name>
    <name evidence="8" type="ORF">HP397_03730</name>
</gene>
<comment type="similarity">
    <text evidence="5 6">Belongs to the class I-like SAM-binding methyltransferase superfamily. C5-methyltransferase family.</text>
</comment>
<evidence type="ECO:0000256" key="2">
    <source>
        <dbReference type="ARBA" id="ARBA00022679"/>
    </source>
</evidence>
<dbReference type="InterPro" id="IPR001525">
    <property type="entry name" value="C5_MeTfrase"/>
</dbReference>
<evidence type="ECO:0000256" key="5">
    <source>
        <dbReference type="PROSITE-ProRule" id="PRU01016"/>
    </source>
</evidence>
<evidence type="ECO:0000256" key="3">
    <source>
        <dbReference type="ARBA" id="ARBA00022691"/>
    </source>
</evidence>
<organism evidence="8 9">
    <name type="scientific">Streptobacillus felis</name>
    <dbReference type="NCBI Taxonomy" id="1384509"/>
    <lineage>
        <taxon>Bacteria</taxon>
        <taxon>Fusobacteriati</taxon>
        <taxon>Fusobacteriota</taxon>
        <taxon>Fusobacteriia</taxon>
        <taxon>Fusobacteriales</taxon>
        <taxon>Leptotrichiaceae</taxon>
        <taxon>Streptobacillus</taxon>
    </lineage>
</organism>
<dbReference type="GO" id="GO:0009307">
    <property type="term" value="P:DNA restriction-modification system"/>
    <property type="evidence" value="ECO:0007669"/>
    <property type="project" value="UniProtKB-KW"/>
</dbReference>
<dbReference type="PRINTS" id="PR00105">
    <property type="entry name" value="C5METTRFRASE"/>
</dbReference>
<sequence length="371" mass="42998">MIKIATVFSGIGAIEHALDRMGLEHEIIFACDNGNVVIDYDKDVEIEKIRKMENSKEKRDYVDNLYRSKTKKKNFVKESYLANYKVKDDNFFNDIILLDGRDFKNEVDLFVGGSPCQSFSSVGFQDGLDDTRGTLFYEYARLIEEIHPKVFIYENVRGLYNHDKGKTWEIMQEAFNYLGYDIYQDILNSSDYGIPQTRRRLFVIGFRKDLKIRSFNYPPEKKELKYKMHDFLISSVKEGNFKSKESKLVIKKEKGEVDPKYILSPKLEKYVMSSGTKGFKTSTEIDLPIARTILSTMGNRHRAGVDNYVTDLGEDKIRMLSEREAHRLMGFIDDYKIVVSRAQAYKQAGNSIVVDVFIAIMNEILKTKVIK</sequence>
<keyword evidence="1 5" id="KW-0489">Methyltransferase</keyword>
<dbReference type="Gene3D" id="3.40.50.150">
    <property type="entry name" value="Vaccinia Virus protein VP39"/>
    <property type="match status" value="1"/>
</dbReference>
<protein>
    <recommendedName>
        <fullName evidence="7">Cytosine-specific methyltransferase</fullName>
        <ecNumber evidence="7">2.1.1.37</ecNumber>
    </recommendedName>
</protein>
<evidence type="ECO:0000256" key="6">
    <source>
        <dbReference type="RuleBase" id="RU000416"/>
    </source>
</evidence>
<dbReference type="Pfam" id="PF00145">
    <property type="entry name" value="DNA_methylase"/>
    <property type="match status" value="1"/>
</dbReference>
<evidence type="ECO:0000313" key="8">
    <source>
        <dbReference type="EMBL" id="NYV27930.1"/>
    </source>
</evidence>
<dbReference type="EC" id="2.1.1.37" evidence="7"/>
<dbReference type="Gene3D" id="3.90.120.10">
    <property type="entry name" value="DNA Methylase, subunit A, domain 2"/>
    <property type="match status" value="1"/>
</dbReference>
<dbReference type="PANTHER" id="PTHR46098:SF1">
    <property type="entry name" value="TRNA (CYTOSINE(38)-C(5))-METHYLTRANSFERASE"/>
    <property type="match status" value="1"/>
</dbReference>